<feature type="transmembrane region" description="Helical" evidence="2">
    <location>
        <begin position="169"/>
        <end position="189"/>
    </location>
</feature>
<feature type="transmembrane region" description="Helical" evidence="2">
    <location>
        <begin position="128"/>
        <end position="149"/>
    </location>
</feature>
<keyword evidence="2" id="KW-0812">Transmembrane</keyword>
<dbReference type="EMBL" id="JAAAID010000206">
    <property type="protein sequence ID" value="KAG0020615.1"/>
    <property type="molecule type" value="Genomic_DNA"/>
</dbReference>
<dbReference type="AlphaFoldDB" id="A0A9P6N1Q9"/>
<dbReference type="PANTHER" id="PTHR38848">
    <property type="entry name" value="G-PROTEIN COUPLED RECEPTORS FAMILY 3 PROFILE DOMAIN-CONTAINING PROTEIN"/>
    <property type="match status" value="1"/>
</dbReference>
<feature type="transmembrane region" description="Helical" evidence="2">
    <location>
        <begin position="86"/>
        <end position="107"/>
    </location>
</feature>
<reference evidence="3" key="1">
    <citation type="journal article" date="2020" name="Fungal Divers.">
        <title>Resolving the Mortierellaceae phylogeny through synthesis of multi-gene phylogenetics and phylogenomics.</title>
        <authorList>
            <person name="Vandepol N."/>
            <person name="Liber J."/>
            <person name="Desiro A."/>
            <person name="Na H."/>
            <person name="Kennedy M."/>
            <person name="Barry K."/>
            <person name="Grigoriev I.V."/>
            <person name="Miller A.N."/>
            <person name="O'Donnell K."/>
            <person name="Stajich J.E."/>
            <person name="Bonito G."/>
        </authorList>
    </citation>
    <scope>NUCLEOTIDE SEQUENCE</scope>
    <source>
        <strain evidence="3">NRRL 2769</strain>
    </source>
</reference>
<keyword evidence="4" id="KW-1185">Reference proteome</keyword>
<dbReference type="PANTHER" id="PTHR38848:SF3">
    <property type="entry name" value="G-PROTEIN COUPLED RECEPTORS FAMILY 3 PROFILE DOMAIN-CONTAINING PROTEIN"/>
    <property type="match status" value="1"/>
</dbReference>
<comment type="caution">
    <text evidence="3">The sequence shown here is derived from an EMBL/GenBank/DDBJ whole genome shotgun (WGS) entry which is preliminary data.</text>
</comment>
<evidence type="ECO:0000256" key="2">
    <source>
        <dbReference type="SAM" id="Phobius"/>
    </source>
</evidence>
<protein>
    <submittedName>
        <fullName evidence="3">Uncharacterized protein</fullName>
    </submittedName>
</protein>
<feature type="transmembrane region" description="Helical" evidence="2">
    <location>
        <begin position="50"/>
        <end position="74"/>
    </location>
</feature>
<feature type="transmembrane region" description="Helical" evidence="2">
    <location>
        <begin position="20"/>
        <end position="38"/>
    </location>
</feature>
<name>A0A9P6N1Q9_9FUNG</name>
<feature type="region of interest" description="Disordered" evidence="1">
    <location>
        <begin position="266"/>
        <end position="286"/>
    </location>
</feature>
<keyword evidence="2" id="KW-1133">Transmembrane helix</keyword>
<feature type="transmembrane region" description="Helical" evidence="2">
    <location>
        <begin position="210"/>
        <end position="230"/>
    </location>
</feature>
<gene>
    <name evidence="3" type="ORF">BGZ80_003896</name>
</gene>
<keyword evidence="2" id="KW-0472">Membrane</keyword>
<proteinExistence type="predicted"/>
<evidence type="ECO:0000313" key="4">
    <source>
        <dbReference type="Proteomes" id="UP000703661"/>
    </source>
</evidence>
<accession>A0A9P6N1Q9</accession>
<evidence type="ECO:0000256" key="1">
    <source>
        <dbReference type="SAM" id="MobiDB-lite"/>
    </source>
</evidence>
<dbReference type="Proteomes" id="UP000703661">
    <property type="component" value="Unassembled WGS sequence"/>
</dbReference>
<sequence length="323" mass="35591">MATFDSSGARTNYGPDTLEIVGLFLSLICISLMSLLFGRKTSATKFSSLNFARSLVVGLYTISWLFSLIAAILAQTNNFNPISCTVSNFMCILLYAGSKVLIYLFLIERVYVVTAIGVTRRNSPMFKFNIALLSPYIGIVTVAIIYRISFIDTGGECRFGILDQASIPLIAYDCFLNVWLTALFLRALVSSTSLLQGPTKSKLRMVAYRTFIGSVLSFVFSTANIASIVVFNGHERGVICLGLCTLDVTLNAITIHWVTSRGRNSKSEESDITRRSSRVAPQYGMTPVGPAKHVSALETHVSVSIESYVEEYHQLHIANKSFH</sequence>
<evidence type="ECO:0000313" key="3">
    <source>
        <dbReference type="EMBL" id="KAG0020615.1"/>
    </source>
</evidence>
<organism evidence="3 4">
    <name type="scientific">Entomortierella chlamydospora</name>
    <dbReference type="NCBI Taxonomy" id="101097"/>
    <lineage>
        <taxon>Eukaryota</taxon>
        <taxon>Fungi</taxon>
        <taxon>Fungi incertae sedis</taxon>
        <taxon>Mucoromycota</taxon>
        <taxon>Mortierellomycotina</taxon>
        <taxon>Mortierellomycetes</taxon>
        <taxon>Mortierellales</taxon>
        <taxon>Mortierellaceae</taxon>
        <taxon>Entomortierella</taxon>
    </lineage>
</organism>